<dbReference type="InterPro" id="IPR027417">
    <property type="entry name" value="P-loop_NTPase"/>
</dbReference>
<dbReference type="FunFam" id="3.40.50.300:FF:000213">
    <property type="entry name" value="ATP-dependent protease ATPase subunit HslU"/>
    <property type="match status" value="1"/>
</dbReference>
<dbReference type="GO" id="GO:0051603">
    <property type="term" value="P:proteolysis involved in protein catabolic process"/>
    <property type="evidence" value="ECO:0007669"/>
    <property type="project" value="TreeGrafter"/>
</dbReference>
<dbReference type="NCBIfam" id="NF003544">
    <property type="entry name" value="PRK05201.1"/>
    <property type="match status" value="1"/>
</dbReference>
<dbReference type="Pfam" id="PF10431">
    <property type="entry name" value="ClpB_D2-small"/>
    <property type="match status" value="1"/>
</dbReference>
<gene>
    <name evidence="8" type="ORF">LSP00402_LOCUS17024</name>
</gene>
<evidence type="ECO:0000313" key="8">
    <source>
        <dbReference type="EMBL" id="CAD9773033.1"/>
    </source>
</evidence>
<dbReference type="PANTHER" id="PTHR48102">
    <property type="entry name" value="ATP-DEPENDENT CLP PROTEASE ATP-BINDING SUBUNIT CLPX-LIKE, MITOCHONDRIAL-RELATED"/>
    <property type="match status" value="1"/>
</dbReference>
<sequence length="423" mass="48307">MADLKPKEVMAQLDRYIVGQKDAKKTVAVAYRNRWRRHRLPEDLRDEVMPKNILMVGPTGVGKTEIARRLSKLSQSPFIKVEATKFTEIGFHGRDVDQIIRDLVEVSINVTKQKLRKKLKRQIAKTVEEKILRSLVGQSKEDIGKWREHLRDGQLEDMTIEFEIQVKEPEQNVETIAQHLAKFGKYHHRVEKKKMKISEARPIIEEMEMDNHIKNEDIIKEAIRAVEQDGMVFIDEIDKICTSPENRHSGDASSEGVQRDLLPIIEGCTINTKHGNVNTDHILFVASGAFSACKPSDLLAELQGRLPLKVELRGLSQEDLYRILTEPEHNLIRQQVELMKTEGVDLKFTDEAIRAVARISSDLNASVEDIGARRLHTVIERIVDDISFEAPDLKGESIVFSEDDVNKQAEKMMGKANLKKFII</sequence>
<dbReference type="InterPro" id="IPR004491">
    <property type="entry name" value="HslU"/>
</dbReference>
<evidence type="ECO:0000259" key="7">
    <source>
        <dbReference type="SMART" id="SM01086"/>
    </source>
</evidence>
<dbReference type="EMBL" id="HBHP01027497">
    <property type="protein sequence ID" value="CAD9773033.1"/>
    <property type="molecule type" value="Transcribed_RNA"/>
</dbReference>
<evidence type="ECO:0000256" key="5">
    <source>
        <dbReference type="ARBA" id="ARBA00023186"/>
    </source>
</evidence>
<dbReference type="Pfam" id="PF00004">
    <property type="entry name" value="AAA"/>
    <property type="match status" value="1"/>
</dbReference>
<dbReference type="Gene3D" id="1.10.8.60">
    <property type="match status" value="1"/>
</dbReference>
<dbReference type="Pfam" id="PF07724">
    <property type="entry name" value="AAA_2"/>
    <property type="match status" value="1"/>
</dbReference>
<dbReference type="AlphaFoldDB" id="A0A7S2TXT4"/>
<evidence type="ECO:0000259" key="6">
    <source>
        <dbReference type="SMART" id="SM00382"/>
    </source>
</evidence>
<reference evidence="8" key="1">
    <citation type="submission" date="2021-01" db="EMBL/GenBank/DDBJ databases">
        <authorList>
            <person name="Corre E."/>
            <person name="Pelletier E."/>
            <person name="Niang G."/>
            <person name="Scheremetjew M."/>
            <person name="Finn R."/>
            <person name="Kale V."/>
            <person name="Holt S."/>
            <person name="Cochrane G."/>
            <person name="Meng A."/>
            <person name="Brown T."/>
            <person name="Cohen L."/>
        </authorList>
    </citation>
    <scope>NUCLEOTIDE SEQUENCE</scope>
    <source>
        <strain evidence="8">CCMP622</strain>
    </source>
</reference>
<name>A0A7S2TXT4_9EUKA</name>
<dbReference type="Gene3D" id="3.40.50.300">
    <property type="entry name" value="P-loop containing nucleotide triphosphate hydrolases"/>
    <property type="match status" value="2"/>
</dbReference>
<dbReference type="GO" id="GO:0005524">
    <property type="term" value="F:ATP binding"/>
    <property type="evidence" value="ECO:0007669"/>
    <property type="project" value="UniProtKB-KW"/>
</dbReference>
<dbReference type="InterPro" id="IPR003593">
    <property type="entry name" value="AAA+_ATPase"/>
</dbReference>
<comment type="similarity">
    <text evidence="1">Belongs to the ClpX chaperone family. HslU subfamily.</text>
</comment>
<feature type="domain" description="AAA+ ATPase" evidence="6">
    <location>
        <begin position="49"/>
        <end position="316"/>
    </location>
</feature>
<dbReference type="NCBIfam" id="TIGR00390">
    <property type="entry name" value="hslU"/>
    <property type="match status" value="1"/>
</dbReference>
<keyword evidence="2" id="KW-0963">Cytoplasm</keyword>
<proteinExistence type="inferred from homology"/>
<evidence type="ECO:0000256" key="1">
    <source>
        <dbReference type="ARBA" id="ARBA00009771"/>
    </source>
</evidence>
<dbReference type="SMART" id="SM00382">
    <property type="entry name" value="AAA"/>
    <property type="match status" value="1"/>
</dbReference>
<dbReference type="GO" id="GO:0009376">
    <property type="term" value="C:HslUV protease complex"/>
    <property type="evidence" value="ECO:0007669"/>
    <property type="project" value="InterPro"/>
</dbReference>
<dbReference type="GO" id="GO:0016887">
    <property type="term" value="F:ATP hydrolysis activity"/>
    <property type="evidence" value="ECO:0007669"/>
    <property type="project" value="InterPro"/>
</dbReference>
<accession>A0A7S2TXT4</accession>
<dbReference type="InterPro" id="IPR019489">
    <property type="entry name" value="Clp_ATPase_C"/>
</dbReference>
<keyword evidence="3" id="KW-0547">Nucleotide-binding</keyword>
<evidence type="ECO:0000256" key="2">
    <source>
        <dbReference type="ARBA" id="ARBA00022490"/>
    </source>
</evidence>
<dbReference type="InterPro" id="IPR003959">
    <property type="entry name" value="ATPase_AAA_core"/>
</dbReference>
<keyword evidence="4" id="KW-0067">ATP-binding</keyword>
<dbReference type="GO" id="GO:0008233">
    <property type="term" value="F:peptidase activity"/>
    <property type="evidence" value="ECO:0007669"/>
    <property type="project" value="InterPro"/>
</dbReference>
<evidence type="ECO:0000256" key="4">
    <source>
        <dbReference type="ARBA" id="ARBA00022840"/>
    </source>
</evidence>
<feature type="domain" description="Clp ATPase C-terminal" evidence="7">
    <location>
        <begin position="315"/>
        <end position="409"/>
    </location>
</feature>
<dbReference type="PANTHER" id="PTHR48102:SF3">
    <property type="entry name" value="ATP-DEPENDENT PROTEASE ATPASE SUBUNIT HSLU"/>
    <property type="match status" value="1"/>
</dbReference>
<dbReference type="InterPro" id="IPR050052">
    <property type="entry name" value="ATP-dep_Clp_protease_ClpX"/>
</dbReference>
<dbReference type="SUPFAM" id="SSF52540">
    <property type="entry name" value="P-loop containing nucleoside triphosphate hydrolases"/>
    <property type="match status" value="1"/>
</dbReference>
<evidence type="ECO:0000256" key="3">
    <source>
        <dbReference type="ARBA" id="ARBA00022741"/>
    </source>
</evidence>
<organism evidence="8">
    <name type="scientific">Lotharella oceanica</name>
    <dbReference type="NCBI Taxonomy" id="641309"/>
    <lineage>
        <taxon>Eukaryota</taxon>
        <taxon>Sar</taxon>
        <taxon>Rhizaria</taxon>
        <taxon>Cercozoa</taxon>
        <taxon>Chlorarachniophyceae</taxon>
        <taxon>Lotharella</taxon>
    </lineage>
</organism>
<protein>
    <submittedName>
        <fullName evidence="8">Uncharacterized protein</fullName>
    </submittedName>
</protein>
<dbReference type="SMART" id="SM01086">
    <property type="entry name" value="ClpB_D2-small"/>
    <property type="match status" value="1"/>
</dbReference>
<keyword evidence="5" id="KW-0143">Chaperone</keyword>